<comment type="subcellular location">
    <subcellularLocation>
        <location evidence="1">Cell membrane</location>
        <topology evidence="1">Multi-pass membrane protein</topology>
    </subcellularLocation>
</comment>
<keyword evidence="8" id="KW-0448">Lipopolysaccharide biosynthesis</keyword>
<evidence type="ECO:0000256" key="4">
    <source>
        <dbReference type="ARBA" id="ARBA00022516"/>
    </source>
</evidence>
<dbReference type="PANTHER" id="PTHR30561">
    <property type="entry name" value="SMR FAMILY PROTON-DEPENDENT DRUG EFFLUX TRANSPORTER SUGE"/>
    <property type="match status" value="1"/>
</dbReference>
<keyword evidence="3" id="KW-1003">Cell membrane</keyword>
<dbReference type="Proteomes" id="UP000235777">
    <property type="component" value="Unassembled WGS sequence"/>
</dbReference>
<comment type="similarity">
    <text evidence="12">Belongs to the drug/metabolite transporter (DMT) superfamily. Small multidrug resistance (SMR) (TC 2.A.7.1) family.</text>
</comment>
<dbReference type="GO" id="GO:0022857">
    <property type="term" value="F:transmembrane transporter activity"/>
    <property type="evidence" value="ECO:0007669"/>
    <property type="project" value="InterPro"/>
</dbReference>
<feature type="transmembrane region" description="Helical" evidence="13">
    <location>
        <begin position="58"/>
        <end position="80"/>
    </location>
</feature>
<dbReference type="SUPFAM" id="SSF103481">
    <property type="entry name" value="Multidrug resistance efflux transporter EmrE"/>
    <property type="match status" value="2"/>
</dbReference>
<organism evidence="15 16">
    <name type="scientific">Trinickia symbiotica</name>
    <dbReference type="NCBI Taxonomy" id="863227"/>
    <lineage>
        <taxon>Bacteria</taxon>
        <taxon>Pseudomonadati</taxon>
        <taxon>Pseudomonadota</taxon>
        <taxon>Betaproteobacteria</taxon>
        <taxon>Burkholderiales</taxon>
        <taxon>Burkholderiaceae</taxon>
        <taxon>Trinickia</taxon>
    </lineage>
</organism>
<dbReference type="InterPro" id="IPR000390">
    <property type="entry name" value="Small_drug/metabolite_transptr"/>
</dbReference>
<keyword evidence="4" id="KW-0444">Lipid biosynthesis</keyword>
<name>A0A2N7X179_9BURK</name>
<feature type="transmembrane region" description="Helical" evidence="13">
    <location>
        <begin position="30"/>
        <end position="51"/>
    </location>
</feature>
<gene>
    <name evidence="15" type="ORF">C0Z20_18570</name>
</gene>
<dbReference type="GO" id="GO:0009103">
    <property type="term" value="P:lipopolysaccharide biosynthetic process"/>
    <property type="evidence" value="ECO:0007669"/>
    <property type="project" value="UniProtKB-KW"/>
</dbReference>
<protein>
    <submittedName>
        <fullName evidence="15">EamA family transporter</fullName>
    </submittedName>
</protein>
<dbReference type="OrthoDB" id="9783707at2"/>
<evidence type="ECO:0000256" key="12">
    <source>
        <dbReference type="ARBA" id="ARBA00038032"/>
    </source>
</evidence>
<dbReference type="EMBL" id="PNYC01000011">
    <property type="protein sequence ID" value="PMS35486.1"/>
    <property type="molecule type" value="Genomic_DNA"/>
</dbReference>
<dbReference type="GO" id="GO:0009245">
    <property type="term" value="P:lipid A biosynthetic process"/>
    <property type="evidence" value="ECO:0007669"/>
    <property type="project" value="UniProtKB-KW"/>
</dbReference>
<evidence type="ECO:0000313" key="16">
    <source>
        <dbReference type="Proteomes" id="UP000235777"/>
    </source>
</evidence>
<feature type="domain" description="EamA" evidence="14">
    <location>
        <begin position="146"/>
        <end position="275"/>
    </location>
</feature>
<evidence type="ECO:0000256" key="11">
    <source>
        <dbReference type="ARBA" id="ARBA00023136"/>
    </source>
</evidence>
<keyword evidence="2" id="KW-0813">Transport</keyword>
<evidence type="ECO:0000256" key="7">
    <source>
        <dbReference type="ARBA" id="ARBA00022692"/>
    </source>
</evidence>
<dbReference type="InterPro" id="IPR000620">
    <property type="entry name" value="EamA_dom"/>
</dbReference>
<reference evidence="15 16" key="1">
    <citation type="submission" date="2018-01" db="EMBL/GenBank/DDBJ databases">
        <title>Whole genome analyses suggest that Burkholderia sensu lato contains two further novel genera in the rhizoxinica-symbiotica group Mycetohabitans gen. nov., and Trinickia gen. nov.: implications for the evolution of diazotrophy and nodulation in the Burkholderiaceae.</title>
        <authorList>
            <person name="Estrada-de los Santos P."/>
            <person name="Palmer M."/>
            <person name="Chavez-Ramirez B."/>
            <person name="Beukes C."/>
            <person name="Steenkamp E.T."/>
            <person name="Hirsch A.M."/>
            <person name="Manyaka P."/>
            <person name="Maluk M."/>
            <person name="Lafos M."/>
            <person name="Crook M."/>
            <person name="Gross E."/>
            <person name="Simon M.F."/>
            <person name="Bueno dos Reis Junior F."/>
            <person name="Poole P.S."/>
            <person name="Venter S.N."/>
            <person name="James E.K."/>
        </authorList>
    </citation>
    <scope>NUCLEOTIDE SEQUENCE [LARGE SCALE GENOMIC DNA]</scope>
    <source>
        <strain evidence="15 16">JPY 581</strain>
    </source>
</reference>
<feature type="transmembrane region" description="Helical" evidence="13">
    <location>
        <begin position="174"/>
        <end position="192"/>
    </location>
</feature>
<keyword evidence="6" id="KW-0441">Lipid A biosynthesis</keyword>
<evidence type="ECO:0000256" key="13">
    <source>
        <dbReference type="SAM" id="Phobius"/>
    </source>
</evidence>
<keyword evidence="5" id="KW-0997">Cell inner membrane</keyword>
<dbReference type="PANTHER" id="PTHR30561:SF1">
    <property type="entry name" value="MULTIDRUG TRANSPORTER EMRE"/>
    <property type="match status" value="1"/>
</dbReference>
<dbReference type="AlphaFoldDB" id="A0A2N7X179"/>
<evidence type="ECO:0000256" key="3">
    <source>
        <dbReference type="ARBA" id="ARBA00022475"/>
    </source>
</evidence>
<dbReference type="InterPro" id="IPR037185">
    <property type="entry name" value="EmrE-like"/>
</dbReference>
<evidence type="ECO:0000256" key="9">
    <source>
        <dbReference type="ARBA" id="ARBA00022989"/>
    </source>
</evidence>
<dbReference type="Pfam" id="PF00892">
    <property type="entry name" value="EamA"/>
    <property type="match status" value="2"/>
</dbReference>
<accession>A0A2N7X179</accession>
<evidence type="ECO:0000256" key="6">
    <source>
        <dbReference type="ARBA" id="ARBA00022556"/>
    </source>
</evidence>
<comment type="caution">
    <text evidence="15">The sequence shown here is derived from an EMBL/GenBank/DDBJ whole genome shotgun (WGS) entry which is preliminary data.</text>
</comment>
<keyword evidence="10" id="KW-0443">Lipid metabolism</keyword>
<evidence type="ECO:0000259" key="14">
    <source>
        <dbReference type="Pfam" id="PF00892"/>
    </source>
</evidence>
<evidence type="ECO:0000256" key="2">
    <source>
        <dbReference type="ARBA" id="ARBA00022448"/>
    </source>
</evidence>
<evidence type="ECO:0000256" key="10">
    <source>
        <dbReference type="ARBA" id="ARBA00023098"/>
    </source>
</evidence>
<evidence type="ECO:0000256" key="5">
    <source>
        <dbReference type="ARBA" id="ARBA00022519"/>
    </source>
</evidence>
<dbReference type="STRING" id="863227.GCA_000373005_03973"/>
<feature type="transmembrane region" description="Helical" evidence="13">
    <location>
        <begin position="232"/>
        <end position="253"/>
    </location>
</feature>
<feature type="transmembrane region" description="Helical" evidence="13">
    <location>
        <begin position="204"/>
        <end position="226"/>
    </location>
</feature>
<keyword evidence="11 13" id="KW-0472">Membrane</keyword>
<dbReference type="Gene3D" id="1.10.3730.20">
    <property type="match status" value="2"/>
</dbReference>
<keyword evidence="7 13" id="KW-0812">Transmembrane</keyword>
<sequence>MPTNVMLLVLFAAFLHASWNAVVKSSPDKLLDIVLVTCGAAVLCAIALPFLPFPARRSWPYIAASIAIHIVYFVLIGAAYRSGDMGHAYPLMRGTPPLVIALLSGPIIGEHLSAGEWSGILLICAGVLGLLLANPGGRSTIETTRLALANALVIAVYSLVDGTGARLSGHPVSYTMYMFLFTGPSLLAWAIVRRKGDVRAYIGARWYLALAGGACTLSAYVLVLWAMTRAPIAMVAALRETAILFGTAISTFLLKERPGYGRPIASVVILLGVIALKLT</sequence>
<feature type="transmembrane region" description="Helical" evidence="13">
    <location>
        <begin position="260"/>
        <end position="278"/>
    </location>
</feature>
<keyword evidence="16" id="KW-1185">Reference proteome</keyword>
<keyword evidence="9 13" id="KW-1133">Transmembrane helix</keyword>
<evidence type="ECO:0000256" key="1">
    <source>
        <dbReference type="ARBA" id="ARBA00004651"/>
    </source>
</evidence>
<evidence type="ECO:0000256" key="8">
    <source>
        <dbReference type="ARBA" id="ARBA00022985"/>
    </source>
</evidence>
<dbReference type="RefSeq" id="WP_018442573.1">
    <property type="nucleotide sequence ID" value="NZ_KB890187.1"/>
</dbReference>
<dbReference type="GO" id="GO:0005886">
    <property type="term" value="C:plasma membrane"/>
    <property type="evidence" value="ECO:0007669"/>
    <property type="project" value="UniProtKB-SubCell"/>
</dbReference>
<evidence type="ECO:0000313" key="15">
    <source>
        <dbReference type="EMBL" id="PMS35486.1"/>
    </source>
</evidence>
<proteinExistence type="inferred from homology"/>
<feature type="transmembrane region" description="Helical" evidence="13">
    <location>
        <begin position="146"/>
        <end position="168"/>
    </location>
</feature>
<feature type="domain" description="EamA" evidence="14">
    <location>
        <begin position="6"/>
        <end position="131"/>
    </location>
</feature>
<feature type="transmembrane region" description="Helical" evidence="13">
    <location>
        <begin position="117"/>
        <end position="134"/>
    </location>
</feature>